<evidence type="ECO:0000256" key="5">
    <source>
        <dbReference type="ARBA" id="ARBA00012765"/>
    </source>
</evidence>
<dbReference type="AlphaFoldDB" id="A0A517TUH0"/>
<reference evidence="13 14" key="1">
    <citation type="submission" date="2019-02" db="EMBL/GenBank/DDBJ databases">
        <title>Deep-cultivation of Planctomycetes and their phenomic and genomic characterization uncovers novel biology.</title>
        <authorList>
            <person name="Wiegand S."/>
            <person name="Jogler M."/>
            <person name="Boedeker C."/>
            <person name="Pinto D."/>
            <person name="Vollmers J."/>
            <person name="Rivas-Marin E."/>
            <person name="Kohn T."/>
            <person name="Peeters S.H."/>
            <person name="Heuer A."/>
            <person name="Rast P."/>
            <person name="Oberbeckmann S."/>
            <person name="Bunk B."/>
            <person name="Jeske O."/>
            <person name="Meyerdierks A."/>
            <person name="Storesund J.E."/>
            <person name="Kallscheuer N."/>
            <person name="Luecker S."/>
            <person name="Lage O.M."/>
            <person name="Pohl T."/>
            <person name="Merkel B.J."/>
            <person name="Hornburger P."/>
            <person name="Mueller R.-W."/>
            <person name="Bruemmer F."/>
            <person name="Labrenz M."/>
            <person name="Spormann A.M."/>
            <person name="Op den Camp H."/>
            <person name="Overmann J."/>
            <person name="Amann R."/>
            <person name="Jetten M.S.M."/>
            <person name="Mascher T."/>
            <person name="Medema M.H."/>
            <person name="Devos D.P."/>
            <person name="Kaster A.-K."/>
            <person name="Ovreas L."/>
            <person name="Rohde M."/>
            <person name="Galperin M.Y."/>
            <person name="Jogler C."/>
        </authorList>
    </citation>
    <scope>NUCLEOTIDE SEQUENCE [LARGE SCALE GENOMIC DNA]</scope>
    <source>
        <strain evidence="13 14">I41</strain>
    </source>
</reference>
<dbReference type="SUPFAM" id="SSF56199">
    <property type="entry name" value="Methenyltetrahydromethanopterin cyclohydrolase"/>
    <property type="match status" value="1"/>
</dbReference>
<name>A0A517TUH0_9BACT</name>
<evidence type="ECO:0000256" key="2">
    <source>
        <dbReference type="ARBA" id="ARBA00004496"/>
    </source>
</evidence>
<dbReference type="InterPro" id="IPR003209">
    <property type="entry name" value="METHMP_CycHdrlase"/>
</dbReference>
<keyword evidence="7 12" id="KW-0963">Cytoplasm</keyword>
<sequence length="313" mass="33243">MNLNARAAALCRTLAADAERLRIELHLQDCGAMVVDCGVKAVGGFDAGLLLARLCLADLATVELEPGGDGLGPIVQVHTDHPLLACMASQYAGWEVKGEKFFAMGSGPMRAAAAREPLFKDLKYRESASACVGVLESGKLPTDEVCRDVAAKCGIAPAELTLLVAPTRSIAGTLQVVARSVETALHKLHELKFDLHRVVSGWGSAPLPPPAKDDLAAIGRTNDAILYGGHAVLYVRGDDASLQEIGALTPSSASNDYGRPFAEIFAGYDHDFYKIDPHLFSPAVVTFVNIETGHSFRFGKFDRQVLAASFGIA</sequence>
<dbReference type="KEGG" id="llh:I41_11730"/>
<organism evidence="13 14">
    <name type="scientific">Lacipirellula limnantheis</name>
    <dbReference type="NCBI Taxonomy" id="2528024"/>
    <lineage>
        <taxon>Bacteria</taxon>
        <taxon>Pseudomonadati</taxon>
        <taxon>Planctomycetota</taxon>
        <taxon>Planctomycetia</taxon>
        <taxon>Pirellulales</taxon>
        <taxon>Lacipirellulaceae</taxon>
        <taxon>Lacipirellula</taxon>
    </lineage>
</organism>
<evidence type="ECO:0000256" key="3">
    <source>
        <dbReference type="ARBA" id="ARBA00005087"/>
    </source>
</evidence>
<evidence type="ECO:0000256" key="8">
    <source>
        <dbReference type="ARBA" id="ARBA00022563"/>
    </source>
</evidence>
<evidence type="ECO:0000313" key="14">
    <source>
        <dbReference type="Proteomes" id="UP000317909"/>
    </source>
</evidence>
<evidence type="ECO:0000256" key="12">
    <source>
        <dbReference type="HAMAP-Rule" id="MF_00486"/>
    </source>
</evidence>
<dbReference type="RefSeq" id="WP_145431613.1">
    <property type="nucleotide sequence ID" value="NZ_CP036339.1"/>
</dbReference>
<evidence type="ECO:0000256" key="11">
    <source>
        <dbReference type="ARBA" id="ARBA00048684"/>
    </source>
</evidence>
<evidence type="ECO:0000256" key="10">
    <source>
        <dbReference type="ARBA" id="ARBA00030468"/>
    </source>
</evidence>
<evidence type="ECO:0000256" key="6">
    <source>
        <dbReference type="ARBA" id="ARBA00020597"/>
    </source>
</evidence>
<dbReference type="GO" id="GO:0018759">
    <property type="term" value="F:methenyltetrahydromethanopterin cyclohydrolase activity"/>
    <property type="evidence" value="ECO:0007669"/>
    <property type="project" value="UniProtKB-UniRule"/>
</dbReference>
<gene>
    <name evidence="12 13" type="primary">mch</name>
    <name evidence="13" type="ORF">I41_11730</name>
</gene>
<dbReference type="EMBL" id="CP036339">
    <property type="protein sequence ID" value="QDT72008.1"/>
    <property type="molecule type" value="Genomic_DNA"/>
</dbReference>
<dbReference type="GO" id="GO:0005737">
    <property type="term" value="C:cytoplasm"/>
    <property type="evidence" value="ECO:0007669"/>
    <property type="project" value="UniProtKB-SubCell"/>
</dbReference>
<evidence type="ECO:0000313" key="13">
    <source>
        <dbReference type="EMBL" id="QDT72008.1"/>
    </source>
</evidence>
<dbReference type="Gene3D" id="3.30.1030.10">
    <property type="entry name" value="Methenyltetrahydromethanopterin Cyclohydrolase, Chain A, domain 2"/>
    <property type="match status" value="1"/>
</dbReference>
<accession>A0A517TUH0</accession>
<comment type="subcellular location">
    <subcellularLocation>
        <location evidence="2 12">Cytoplasm</location>
    </subcellularLocation>
</comment>
<dbReference type="OrthoDB" id="241529at2"/>
<comment type="pathway">
    <text evidence="3 12">One-carbon metabolism; formaldehyde degradation; formate from formaldehyde (H(4)MPT route): step 3/5.</text>
</comment>
<dbReference type="NCBIfam" id="TIGR03120">
    <property type="entry name" value="one_C_mch"/>
    <property type="match status" value="1"/>
</dbReference>
<comment type="similarity">
    <text evidence="4 12">Belongs to the MCH family.</text>
</comment>
<keyword evidence="14" id="KW-1185">Reference proteome</keyword>
<dbReference type="EC" id="3.5.4.27" evidence="5 12"/>
<dbReference type="GO" id="GO:0046294">
    <property type="term" value="P:formaldehyde catabolic process"/>
    <property type="evidence" value="ECO:0007669"/>
    <property type="project" value="UniProtKB-UniRule"/>
</dbReference>
<dbReference type="UniPathway" id="UPA00562">
    <property type="reaction ID" value="UER00703"/>
</dbReference>
<dbReference type="HAMAP" id="MF_00486">
    <property type="entry name" value="McH"/>
    <property type="match status" value="1"/>
</dbReference>
<protein>
    <recommendedName>
        <fullName evidence="6 12">Methenyltetrahydromethanopterin cyclohydrolase</fullName>
        <ecNumber evidence="5 12">3.5.4.27</ecNumber>
    </recommendedName>
    <alternativeName>
        <fullName evidence="10 12">Methenyl-H4MPT cyclohydrolase</fullName>
    </alternativeName>
</protein>
<evidence type="ECO:0000256" key="9">
    <source>
        <dbReference type="ARBA" id="ARBA00022801"/>
    </source>
</evidence>
<dbReference type="CDD" id="cd00545">
    <property type="entry name" value="MCH"/>
    <property type="match status" value="1"/>
</dbReference>
<dbReference type="Pfam" id="PF02289">
    <property type="entry name" value="MCH"/>
    <property type="match status" value="1"/>
</dbReference>
<dbReference type="Proteomes" id="UP000317909">
    <property type="component" value="Chromosome"/>
</dbReference>
<evidence type="ECO:0000256" key="1">
    <source>
        <dbReference type="ARBA" id="ARBA00004058"/>
    </source>
</evidence>
<evidence type="ECO:0000256" key="7">
    <source>
        <dbReference type="ARBA" id="ARBA00022490"/>
    </source>
</evidence>
<evidence type="ECO:0000256" key="4">
    <source>
        <dbReference type="ARBA" id="ARBA00006902"/>
    </source>
</evidence>
<comment type="catalytic activity">
    <reaction evidence="11 12">
        <text>5,10-methenyl-5,6,7,8-tetrahydromethanopterin + H2O = N(5)-formyl-5,6,7,8-tetrahydromethanopterin + H(+)</text>
        <dbReference type="Rhea" id="RHEA:19053"/>
        <dbReference type="ChEBI" id="CHEBI:15377"/>
        <dbReference type="ChEBI" id="CHEBI:15378"/>
        <dbReference type="ChEBI" id="CHEBI:58018"/>
        <dbReference type="ChEBI" id="CHEBI:58337"/>
        <dbReference type="EC" id="3.5.4.27"/>
    </reaction>
</comment>
<dbReference type="Gene3D" id="3.10.340.11">
    <property type="entry name" value="Methenyltetrahydromethanopterin Cyclohydrolase, Chain A, domain 1"/>
    <property type="match status" value="1"/>
</dbReference>
<proteinExistence type="inferred from homology"/>
<comment type="function">
    <text evidence="1 12">Catalyzes the hydrolysis of methenyl-H(4)MPT(+) to 5-formyl-H(4)MPT.</text>
</comment>
<keyword evidence="8 12" id="KW-0554">One-carbon metabolism</keyword>
<dbReference type="GO" id="GO:0006730">
    <property type="term" value="P:one-carbon metabolic process"/>
    <property type="evidence" value="ECO:0007669"/>
    <property type="project" value="UniProtKB-UniRule"/>
</dbReference>
<keyword evidence="9 12" id="KW-0378">Hydrolase</keyword>